<evidence type="ECO:0000313" key="8">
    <source>
        <dbReference type="Proteomes" id="UP000472267"/>
    </source>
</evidence>
<dbReference type="PANTHER" id="PTHR46013:SF4">
    <property type="entry name" value="B-CELL RECEPTOR CD22-RELATED"/>
    <property type="match status" value="1"/>
</dbReference>
<reference evidence="7" key="1">
    <citation type="submission" date="2019-06" db="EMBL/GenBank/DDBJ databases">
        <authorList>
            <consortium name="Wellcome Sanger Institute Data Sharing"/>
        </authorList>
    </citation>
    <scope>NUCLEOTIDE SEQUENCE [LARGE SCALE GENOMIC DNA]</scope>
</reference>
<dbReference type="PROSITE" id="PS50835">
    <property type="entry name" value="IG_LIKE"/>
    <property type="match status" value="3"/>
</dbReference>
<dbReference type="Pfam" id="PF13895">
    <property type="entry name" value="Ig_2"/>
    <property type="match status" value="1"/>
</dbReference>
<evidence type="ECO:0000256" key="1">
    <source>
        <dbReference type="ARBA" id="ARBA00040106"/>
    </source>
</evidence>
<reference evidence="7" key="3">
    <citation type="submission" date="2025-09" db="UniProtKB">
        <authorList>
            <consortium name="Ensembl"/>
        </authorList>
    </citation>
    <scope>IDENTIFICATION</scope>
</reference>
<reference evidence="7" key="2">
    <citation type="submission" date="2025-08" db="UniProtKB">
        <authorList>
            <consortium name="Ensembl"/>
        </authorList>
    </citation>
    <scope>IDENTIFICATION</scope>
</reference>
<evidence type="ECO:0000256" key="3">
    <source>
        <dbReference type="ARBA" id="ARBA00045430"/>
    </source>
</evidence>
<sequence length="308" mass="33949">MIALLLFLMMKSVGTDSAAPSVTFENPNYCASTGSTVEFRCSYSYPAGHIITKTEWSKGGLERGRWSRVALSLLPSYQNRTEYRGDLQHSCNLAIHRLQESDSGHYHFRFDTNTHGWRSRGSTHLLVTEMKARVQPQRVRVGGKVTLHCQTDCTLSSTVWFKNGQRLTQTEFQAQAEDAGKYVCAVDGQESAQSEPVSLDVQYSPVNVSVEVSPAGVLTAGRAVNLTCSSVANPAAERHAWFRVVSGAHLQVGSGRVLRLPSLEPSNTGLYFCQAWNRLGENNSTALLLTVEKNSECDGEDKSRTQVK</sequence>
<evidence type="ECO:0000313" key="7">
    <source>
        <dbReference type="Ensembl" id="ENSSFAP00005008379.1"/>
    </source>
</evidence>
<evidence type="ECO:0000256" key="5">
    <source>
        <dbReference type="SAM" id="SignalP"/>
    </source>
</evidence>
<feature type="domain" description="Ig-like" evidence="6">
    <location>
        <begin position="128"/>
        <end position="200"/>
    </location>
</feature>
<dbReference type="SMART" id="SM00409">
    <property type="entry name" value="IG"/>
    <property type="match status" value="3"/>
</dbReference>
<protein>
    <recommendedName>
        <fullName evidence="1">B-cell receptor CD22</fullName>
    </recommendedName>
    <alternativeName>
        <fullName evidence="2">Sialic acid-binding Ig-like lectin 2</fullName>
    </alternativeName>
</protein>
<feature type="domain" description="Ig-like" evidence="6">
    <location>
        <begin position="205"/>
        <end position="290"/>
    </location>
</feature>
<feature type="chain" id="PRO_5025424363" description="B-cell receptor CD22" evidence="5">
    <location>
        <begin position="18"/>
        <end position="308"/>
    </location>
</feature>
<dbReference type="InterPro" id="IPR003598">
    <property type="entry name" value="Ig_sub2"/>
</dbReference>
<dbReference type="PANTHER" id="PTHR46013">
    <property type="entry name" value="VASCULAR CELL ADHESION MOLECULE 1"/>
    <property type="match status" value="1"/>
</dbReference>
<comment type="function">
    <text evidence="3">Most highly expressed siglec (sialic acid-binding immunoglobulin-like lectin) on B-cells that plays a role in various aspects of B-cell biology including differentiation, antigen presentation, and trafficking to bone marrow. Binds to alpha 2,6-linked sialic acid residues of surface molecules such as CD22 itself, CD45 and IgM in a cis configuration. Can also bind to ligands on other cells as an adhesion molecule in a trans configuration. Acts as an inhibitory coreceptor on the surface of B-cells and inhibits B-cell receptor induced signaling, characterized by inhibition of the calcium mobilization and cellular activation. Mechanistically, the immunoreceptor tyrosine-based inhibitory motif domain is phosphorylated by the Src kinase LYN, which in turn leads to the recruitment of the protein tyrosine phosphatase 1/PTPN6, leading to the negative regulation of BCR signaling. If this negative signaling from is of sufficient strength, apoptosis of the B-cell can be induced.</text>
</comment>
<dbReference type="SMART" id="SM00408">
    <property type="entry name" value="IGc2"/>
    <property type="match status" value="2"/>
</dbReference>
<dbReference type="InterPro" id="IPR056386">
    <property type="entry name" value="Ig_CD22"/>
</dbReference>
<dbReference type="InterPro" id="IPR036179">
    <property type="entry name" value="Ig-like_dom_sf"/>
</dbReference>
<dbReference type="InterPro" id="IPR013783">
    <property type="entry name" value="Ig-like_fold"/>
</dbReference>
<dbReference type="InterPro" id="IPR003599">
    <property type="entry name" value="Ig_sub"/>
</dbReference>
<proteinExistence type="predicted"/>
<name>A0A672GB20_SALFA</name>
<dbReference type="Gene3D" id="2.60.40.10">
    <property type="entry name" value="Immunoglobulins"/>
    <property type="match status" value="3"/>
</dbReference>
<dbReference type="Pfam" id="PF24518">
    <property type="entry name" value="Ig_CD22"/>
    <property type="match status" value="1"/>
</dbReference>
<evidence type="ECO:0000256" key="2">
    <source>
        <dbReference type="ARBA" id="ARBA00041781"/>
    </source>
</evidence>
<comment type="subunit">
    <text evidence="4">Predominantly monomer of isoform CD22-beta. Also found as heterodimer of isoform CD22-beta and a shorter isoform. Interacts with PTPN6/SHP-1, LYN, SYK, PIK3R1/PIK3R2 and PLCG1 upon phosphorylation. Interacts with GRB2, INPP5D and SHC1 upon phosphorylation. May form a complex with INPP5D/SHIP, GRB2 and SHC1.</text>
</comment>
<feature type="signal peptide" evidence="5">
    <location>
        <begin position="1"/>
        <end position="17"/>
    </location>
</feature>
<dbReference type="Pfam" id="PF13927">
    <property type="entry name" value="Ig_3"/>
    <property type="match status" value="1"/>
</dbReference>
<dbReference type="Ensembl" id="ENSSFAT00005008788.1">
    <property type="protein sequence ID" value="ENSSFAP00005008379.1"/>
    <property type="gene ID" value="ENSSFAG00005004893.1"/>
</dbReference>
<evidence type="ECO:0000259" key="6">
    <source>
        <dbReference type="PROSITE" id="PS50835"/>
    </source>
</evidence>
<dbReference type="SUPFAM" id="SSF48726">
    <property type="entry name" value="Immunoglobulin"/>
    <property type="match status" value="2"/>
</dbReference>
<organism evidence="7 8">
    <name type="scientific">Salarias fasciatus</name>
    <name type="common">Jewelled blenny</name>
    <name type="synonym">Blennius fasciatus</name>
    <dbReference type="NCBI Taxonomy" id="181472"/>
    <lineage>
        <taxon>Eukaryota</taxon>
        <taxon>Metazoa</taxon>
        <taxon>Chordata</taxon>
        <taxon>Craniata</taxon>
        <taxon>Vertebrata</taxon>
        <taxon>Euteleostomi</taxon>
        <taxon>Actinopterygii</taxon>
        <taxon>Neopterygii</taxon>
        <taxon>Teleostei</taxon>
        <taxon>Neoteleostei</taxon>
        <taxon>Acanthomorphata</taxon>
        <taxon>Ovalentaria</taxon>
        <taxon>Blenniimorphae</taxon>
        <taxon>Blenniiformes</taxon>
        <taxon>Blennioidei</taxon>
        <taxon>Blenniidae</taxon>
        <taxon>Salariinae</taxon>
        <taxon>Salarias</taxon>
    </lineage>
</organism>
<dbReference type="InterPro" id="IPR007110">
    <property type="entry name" value="Ig-like_dom"/>
</dbReference>
<keyword evidence="5" id="KW-0732">Signal</keyword>
<evidence type="ECO:0000256" key="4">
    <source>
        <dbReference type="ARBA" id="ARBA00046458"/>
    </source>
</evidence>
<dbReference type="Proteomes" id="UP000472267">
    <property type="component" value="Chromosome 11"/>
</dbReference>
<dbReference type="OMA" id="HRYEYLG"/>
<keyword evidence="8" id="KW-1185">Reference proteome</keyword>
<feature type="domain" description="Ig-like" evidence="6">
    <location>
        <begin position="20"/>
        <end position="106"/>
    </location>
</feature>
<accession>A0A672GB20</accession>
<dbReference type="AlphaFoldDB" id="A0A672GB20"/>